<evidence type="ECO:0000313" key="3">
    <source>
        <dbReference type="EMBL" id="CAB4221035.1"/>
    </source>
</evidence>
<reference evidence="2" key="1">
    <citation type="submission" date="2020-05" db="EMBL/GenBank/DDBJ databases">
        <authorList>
            <person name="Chiriac C."/>
            <person name="Salcher M."/>
            <person name="Ghai R."/>
            <person name="Kavagutti S V."/>
        </authorList>
    </citation>
    <scope>NUCLEOTIDE SEQUENCE</scope>
</reference>
<evidence type="ECO:0000256" key="1">
    <source>
        <dbReference type="SAM" id="Phobius"/>
    </source>
</evidence>
<proteinExistence type="predicted"/>
<sequence>MTNTFTTMGIVAGALISLGVLLSPLFKKIKRFMQWMERFMRDWEGEEASPGRDRVPGVMERLNSMDGELSQNGGYTTVKDRVDRLYENQTDVMSKQDMLLEAFVEMGERLIAIENCLNKPEVTTTTPLV</sequence>
<feature type="transmembrane region" description="Helical" evidence="1">
    <location>
        <begin position="6"/>
        <end position="26"/>
    </location>
</feature>
<protein>
    <submittedName>
        <fullName evidence="2">Uncharacterized protein</fullName>
    </submittedName>
</protein>
<organism evidence="2">
    <name type="scientific">uncultured Caudovirales phage</name>
    <dbReference type="NCBI Taxonomy" id="2100421"/>
    <lineage>
        <taxon>Viruses</taxon>
        <taxon>Duplodnaviria</taxon>
        <taxon>Heunggongvirae</taxon>
        <taxon>Uroviricota</taxon>
        <taxon>Caudoviricetes</taxon>
        <taxon>Peduoviridae</taxon>
        <taxon>Maltschvirus</taxon>
        <taxon>Maltschvirus maltsch</taxon>
    </lineage>
</organism>
<keyword evidence="1" id="KW-0472">Membrane</keyword>
<keyword evidence="1" id="KW-0812">Transmembrane</keyword>
<gene>
    <name evidence="2" type="ORF">UFOVP1033_141</name>
    <name evidence="3" type="ORF">UFOVP1631_141</name>
</gene>
<dbReference type="EMBL" id="LR796981">
    <property type="protein sequence ID" value="CAB4179492.1"/>
    <property type="molecule type" value="Genomic_DNA"/>
</dbReference>
<evidence type="ECO:0000313" key="2">
    <source>
        <dbReference type="EMBL" id="CAB4179492.1"/>
    </source>
</evidence>
<dbReference type="EMBL" id="LR797501">
    <property type="protein sequence ID" value="CAB4221035.1"/>
    <property type="molecule type" value="Genomic_DNA"/>
</dbReference>
<keyword evidence="1" id="KW-1133">Transmembrane helix</keyword>
<accession>A0A6J5Q7I4</accession>
<name>A0A6J5Q7I4_9CAUD</name>